<feature type="compositionally biased region" description="Low complexity" evidence="1">
    <location>
        <begin position="1032"/>
        <end position="1044"/>
    </location>
</feature>
<feature type="compositionally biased region" description="Polar residues" evidence="1">
    <location>
        <begin position="490"/>
        <end position="499"/>
    </location>
</feature>
<feature type="compositionally biased region" description="Low complexity" evidence="1">
    <location>
        <begin position="292"/>
        <end position="311"/>
    </location>
</feature>
<feature type="region of interest" description="Disordered" evidence="1">
    <location>
        <begin position="614"/>
        <end position="654"/>
    </location>
</feature>
<accession>A0ABN9SI93</accession>
<feature type="compositionally biased region" description="Low complexity" evidence="1">
    <location>
        <begin position="758"/>
        <end position="774"/>
    </location>
</feature>
<feature type="compositionally biased region" description="Low complexity" evidence="1">
    <location>
        <begin position="23"/>
        <end position="38"/>
    </location>
</feature>
<feature type="compositionally biased region" description="Low complexity" evidence="1">
    <location>
        <begin position="254"/>
        <end position="273"/>
    </location>
</feature>
<proteinExistence type="predicted"/>
<dbReference type="EMBL" id="CAUYUJ010011237">
    <property type="protein sequence ID" value="CAK0831413.1"/>
    <property type="molecule type" value="Genomic_DNA"/>
</dbReference>
<feature type="compositionally biased region" description="Low complexity" evidence="1">
    <location>
        <begin position="137"/>
        <end position="156"/>
    </location>
</feature>
<name>A0ABN9SI93_9DINO</name>
<keyword evidence="3" id="KW-1185">Reference proteome</keyword>
<feature type="region of interest" description="Disordered" evidence="1">
    <location>
        <begin position="1"/>
        <end position="370"/>
    </location>
</feature>
<feature type="compositionally biased region" description="Low complexity" evidence="1">
    <location>
        <begin position="720"/>
        <end position="734"/>
    </location>
</feature>
<organism evidence="2 3">
    <name type="scientific">Prorocentrum cordatum</name>
    <dbReference type="NCBI Taxonomy" id="2364126"/>
    <lineage>
        <taxon>Eukaryota</taxon>
        <taxon>Sar</taxon>
        <taxon>Alveolata</taxon>
        <taxon>Dinophyceae</taxon>
        <taxon>Prorocentrales</taxon>
        <taxon>Prorocentraceae</taxon>
        <taxon>Prorocentrum</taxon>
    </lineage>
</organism>
<reference evidence="2" key="1">
    <citation type="submission" date="2023-10" db="EMBL/GenBank/DDBJ databases">
        <authorList>
            <person name="Chen Y."/>
            <person name="Shah S."/>
            <person name="Dougan E. K."/>
            <person name="Thang M."/>
            <person name="Chan C."/>
        </authorList>
    </citation>
    <scope>NUCLEOTIDE SEQUENCE [LARGE SCALE GENOMIC DNA]</scope>
</reference>
<feature type="compositionally biased region" description="Low complexity" evidence="1">
    <location>
        <begin position="215"/>
        <end position="230"/>
    </location>
</feature>
<feature type="region of interest" description="Disordered" evidence="1">
    <location>
        <begin position="671"/>
        <end position="1125"/>
    </location>
</feature>
<sequence>MDDLGEQATAADSRGVAPPPAVTAPAAEAGLASGAAWGEFDMDDLGEQPPTANSQKRTPPAAAAETQQASGAAWDAFDIDDLGEQPPPACSRKVTPPAALAATAAEAEPSSGAEWDEFDIGDLAEQPAPAGVPDVTPPAASTTAAAATLPASGAASDEFDMDDLAEQPPAAGSQEVTTPAAAAEVQPASDAAWDEFDIDDFAEQPPPAGVPEVIPSAASTPAAAVTQPASGAGSDEFDIDDLGEQAPPARSRKAMPPAAFAATSAEAEPASGAEWDEFDIDDLGEQPPPAGVPEVTPPAASTPAAAEIQPASGAASDEFDMDDLGEQPPSPARSRKATPPAAFAASAAGGEPASGAEWDEFDIDDLGEQPPPACVLEAEGMMTATIPVPAAGSRELAPPPTITTPAAGADLASGAAWGEFDMDDLGEKPPTAGLREAEDMVAATTPVIDDVAAQPASAKNPREEAWDGDIDFDDLDVLGELNGGHAVSAEPSSGGTAPGTTAAPVEEEPQTQKAPAGEFRQEAQDTALDDFDLEVDPQVGGASVTALPVEEAAEVVPPPSVTATAAEAELASGAGWGDDFDLDDLGEQTPLAGSREAESRAVAPASVIADVVAQPASERSPLQATWDGDFDLDGLDELDGGLAVPAEPGAEGGELAKRAVPAEVPTLEAANNDCWGDFDDDVSVQEEPQTQTQSTQHSPADDPRQEAADAAWDDFEIEISAQAGGAEAQRAASEVETGRATGDAGGHHAYAETSPQSTATGASAAARAAHTAPAEEQQELRAGAGGGDFDAEISPRGGGASAQAPAVEGERTRQESEAGWSDFGDEVSPHFDVDINLQDTGAAAQAPPIDDEADTKQASEVGWDELHVEIEPQASDVGDVAPPIGHDRQPGIEAVAASGASGAEAPPADEEEGRRQKAEADSDGVDVEAGLQVGCASVSTPPVEDGRGQTAEASWGDLDVEITSLPSGAGATGPPVDEEGTAQSGEAGTDNVDVEISPQARAAGATQAAPFFEDHWRQGAETGRGNVDVEIGPQAGGASAAAPPVEEHGAREAATARMPEHAPRSSPESGREDFDADGSLAPPEPAGVPARLGRAPESTGAEGAAADLGPGRPGEGSASREAAQMDPTRLAESVLVLGTSDDDGWDAVDVGLAPTPSDSSSEASPGAAGLSPRAAEAVRRSAGRLLRATGGQGRGSAACVALCRRLLDLCEEPARAYGLDDCPETEPDAVARRRGAPLMEEVLRCADGDPEVLPELLAALAGVRPLAEEGVGPSAVALHAARRELPRSERPCDQLAALTLWLPPEDAVALLCEVVNAEGTARNISSSRRLEVVSHLRASCEAHLEACEARPQDRAQWARLQTALHMAEELGVVRAVLGSSGCAEAARHAPLLDPAEAPDDARARWLDAVREAAGGGARGAVLARCAEDALRGRERQGSGGAE</sequence>
<feature type="region of interest" description="Disordered" evidence="1">
    <location>
        <begin position="1146"/>
        <end position="1175"/>
    </location>
</feature>
<feature type="region of interest" description="Disordered" evidence="1">
    <location>
        <begin position="449"/>
        <end position="530"/>
    </location>
</feature>
<feature type="compositionally biased region" description="Low complexity" evidence="1">
    <location>
        <begin position="95"/>
        <end position="113"/>
    </location>
</feature>
<protein>
    <recommendedName>
        <fullName evidence="4">Protein transport protein sec16</fullName>
    </recommendedName>
</protein>
<gene>
    <name evidence="2" type="ORF">PCOR1329_LOCUS29739</name>
</gene>
<evidence type="ECO:0000313" key="3">
    <source>
        <dbReference type="Proteomes" id="UP001189429"/>
    </source>
</evidence>
<comment type="caution">
    <text evidence="2">The sequence shown here is derived from an EMBL/GenBank/DDBJ whole genome shotgun (WGS) entry which is preliminary data.</text>
</comment>
<feature type="compositionally biased region" description="Acidic residues" evidence="1">
    <location>
        <begin position="192"/>
        <end position="202"/>
    </location>
</feature>
<feature type="compositionally biased region" description="Acidic residues" evidence="1">
    <location>
        <begin position="357"/>
        <end position="367"/>
    </location>
</feature>
<feature type="compositionally biased region" description="Acidic residues" evidence="1">
    <location>
        <begin position="466"/>
        <end position="477"/>
    </location>
</feature>
<feature type="compositionally biased region" description="Basic and acidic residues" evidence="1">
    <location>
        <begin position="1058"/>
        <end position="1073"/>
    </location>
</feature>
<evidence type="ECO:0008006" key="4">
    <source>
        <dbReference type="Google" id="ProtNLM"/>
    </source>
</evidence>
<feature type="compositionally biased region" description="Low complexity" evidence="1">
    <location>
        <begin position="685"/>
        <end position="698"/>
    </location>
</feature>
<feature type="compositionally biased region" description="Low complexity" evidence="1">
    <location>
        <begin position="893"/>
        <end position="906"/>
    </location>
</feature>
<feature type="compositionally biased region" description="Low complexity" evidence="1">
    <location>
        <begin position="1000"/>
        <end position="1009"/>
    </location>
</feature>
<evidence type="ECO:0000256" key="1">
    <source>
        <dbReference type="SAM" id="MobiDB-lite"/>
    </source>
</evidence>
<dbReference type="Proteomes" id="UP001189429">
    <property type="component" value="Unassembled WGS sequence"/>
</dbReference>
<feature type="compositionally biased region" description="Acidic residues" evidence="1">
    <location>
        <begin position="274"/>
        <end position="284"/>
    </location>
</feature>
<feature type="compositionally biased region" description="Low complexity" evidence="1">
    <location>
        <begin position="337"/>
        <end position="356"/>
    </location>
</feature>
<feature type="compositionally biased region" description="Acidic residues" evidence="1">
    <location>
        <begin position="628"/>
        <end position="639"/>
    </location>
</feature>
<evidence type="ECO:0000313" key="2">
    <source>
        <dbReference type="EMBL" id="CAK0831413.1"/>
    </source>
</evidence>
<feature type="region of interest" description="Disordered" evidence="1">
    <location>
        <begin position="572"/>
        <end position="602"/>
    </location>
</feature>
<feature type="compositionally biased region" description="Low complexity" evidence="1">
    <location>
        <begin position="58"/>
        <end position="73"/>
    </location>
</feature>